<keyword evidence="3" id="KW-1185">Reference proteome</keyword>
<reference evidence="2" key="2">
    <citation type="submission" date="2020-09" db="EMBL/GenBank/DDBJ databases">
        <authorList>
            <person name="Sun Q."/>
            <person name="Ohkuma M."/>
        </authorList>
    </citation>
    <scope>NUCLEOTIDE SEQUENCE</scope>
    <source>
        <strain evidence="2">JCM 10088</strain>
    </source>
</reference>
<name>A0A830GUL4_9CREN</name>
<dbReference type="RefSeq" id="WP_229657722.1">
    <property type="nucleotide sequence ID" value="NZ_BMNL01000003.1"/>
</dbReference>
<dbReference type="AlphaFoldDB" id="A0A830GUL4"/>
<gene>
    <name evidence="2" type="ORF">GCM10007981_14120</name>
</gene>
<proteinExistence type="predicted"/>
<organism evidence="2 3">
    <name type="scientific">Thermocladium modestius</name>
    <dbReference type="NCBI Taxonomy" id="62609"/>
    <lineage>
        <taxon>Archaea</taxon>
        <taxon>Thermoproteota</taxon>
        <taxon>Thermoprotei</taxon>
        <taxon>Thermoproteales</taxon>
        <taxon>Thermoproteaceae</taxon>
        <taxon>Thermocladium</taxon>
    </lineage>
</organism>
<comment type="caution">
    <text evidence="2">The sequence shown here is derived from an EMBL/GenBank/DDBJ whole genome shotgun (WGS) entry which is preliminary data.</text>
</comment>
<accession>A0A830GUL4</accession>
<evidence type="ECO:0000313" key="2">
    <source>
        <dbReference type="EMBL" id="GGP21610.1"/>
    </source>
</evidence>
<feature type="region of interest" description="Disordered" evidence="1">
    <location>
        <begin position="1"/>
        <end position="37"/>
    </location>
</feature>
<sequence length="107" mass="12239">MAPSPGQSSEDEERGPITPAMPGKGVHEASYRNRRTNVVHLLPNGPQERKMRRLAETSARLSNEVNHERRQQFSHQKVDLKDTWDKYYEKYKGVLGVNAQAVPQKNN</sequence>
<reference evidence="2" key="1">
    <citation type="journal article" date="2014" name="Int. J. Syst. Evol. Microbiol.">
        <title>Complete genome sequence of Corynebacterium casei LMG S-19264T (=DSM 44701T), isolated from a smear-ripened cheese.</title>
        <authorList>
            <consortium name="US DOE Joint Genome Institute (JGI-PGF)"/>
            <person name="Walter F."/>
            <person name="Albersmeier A."/>
            <person name="Kalinowski J."/>
            <person name="Ruckert C."/>
        </authorList>
    </citation>
    <scope>NUCLEOTIDE SEQUENCE</scope>
    <source>
        <strain evidence="2">JCM 10088</strain>
    </source>
</reference>
<evidence type="ECO:0000313" key="3">
    <source>
        <dbReference type="Proteomes" id="UP000610960"/>
    </source>
</evidence>
<dbReference type="Proteomes" id="UP000610960">
    <property type="component" value="Unassembled WGS sequence"/>
</dbReference>
<protein>
    <submittedName>
        <fullName evidence="2">Uncharacterized protein</fullName>
    </submittedName>
</protein>
<evidence type="ECO:0000256" key="1">
    <source>
        <dbReference type="SAM" id="MobiDB-lite"/>
    </source>
</evidence>
<dbReference type="EMBL" id="BMNL01000003">
    <property type="protein sequence ID" value="GGP21610.1"/>
    <property type="molecule type" value="Genomic_DNA"/>
</dbReference>